<evidence type="ECO:0000313" key="11">
    <source>
        <dbReference type="Proteomes" id="UP000254330"/>
    </source>
</evidence>
<gene>
    <name evidence="7 9" type="primary">menC</name>
    <name evidence="10" type="ORF">DFR61_10458</name>
    <name evidence="9" type="ORF">NCTC10597_02705</name>
</gene>
<organism evidence="9 11">
    <name type="scientific">Kurthia zopfii</name>
    <dbReference type="NCBI Taxonomy" id="1650"/>
    <lineage>
        <taxon>Bacteria</taxon>
        <taxon>Bacillati</taxon>
        <taxon>Bacillota</taxon>
        <taxon>Bacilli</taxon>
        <taxon>Bacillales</taxon>
        <taxon>Caryophanaceae</taxon>
        <taxon>Kurthia</taxon>
    </lineage>
</organism>
<dbReference type="EC" id="4.2.1.113" evidence="6 7"/>
<dbReference type="UniPathway" id="UPA01057">
    <property type="reaction ID" value="UER00165"/>
</dbReference>
<dbReference type="HAMAP" id="MF_01933">
    <property type="entry name" value="MenC_2"/>
    <property type="match status" value="1"/>
</dbReference>
<evidence type="ECO:0000313" key="9">
    <source>
        <dbReference type="EMBL" id="STX10913.1"/>
    </source>
</evidence>
<feature type="binding site" evidence="7">
    <location>
        <position position="239"/>
    </location>
    <ligand>
        <name>Mg(2+)</name>
        <dbReference type="ChEBI" id="CHEBI:18420"/>
    </ligand>
</feature>
<evidence type="ECO:0000313" key="10">
    <source>
        <dbReference type="EMBL" id="TDR42168.1"/>
    </source>
</evidence>
<dbReference type="AlphaFoldDB" id="A0A8B4QDM1"/>
<dbReference type="SUPFAM" id="SSF51604">
    <property type="entry name" value="Enolase C-terminal domain-like"/>
    <property type="match status" value="1"/>
</dbReference>
<dbReference type="InterPro" id="IPR047585">
    <property type="entry name" value="MenC"/>
</dbReference>
<dbReference type="Proteomes" id="UP000294641">
    <property type="component" value="Unassembled WGS sequence"/>
</dbReference>
<dbReference type="RefSeq" id="WP_109348823.1">
    <property type="nucleotide sequence ID" value="NZ_BJUE01000002.1"/>
</dbReference>
<proteinExistence type="inferred from homology"/>
<feature type="active site" description="Proton donor" evidence="7">
    <location>
        <position position="164"/>
    </location>
</feature>
<comment type="function">
    <text evidence="7">Converts 2-succinyl-6-hydroxy-2,4-cyclohexadiene-1-carboxylate (SHCHC) to 2-succinylbenzoate (OSB).</text>
</comment>
<dbReference type="GO" id="GO:0000287">
    <property type="term" value="F:magnesium ion binding"/>
    <property type="evidence" value="ECO:0007669"/>
    <property type="project" value="UniProtKB-UniRule"/>
</dbReference>
<reference evidence="10 12" key="2">
    <citation type="submission" date="2019-03" db="EMBL/GenBank/DDBJ databases">
        <title>Genomic Encyclopedia of Type Strains, Phase IV (KMG-IV): sequencing the most valuable type-strain genomes for metagenomic binning, comparative biology and taxonomic classification.</title>
        <authorList>
            <person name="Goeker M."/>
        </authorList>
    </citation>
    <scope>NUCLEOTIDE SEQUENCE [LARGE SCALE GENOMIC DNA]</scope>
    <source>
        <strain evidence="10 12">DSM 20580</strain>
    </source>
</reference>
<evidence type="ECO:0000256" key="5">
    <source>
        <dbReference type="ARBA" id="ARBA00023239"/>
    </source>
</evidence>
<dbReference type="UniPathway" id="UPA00079"/>
<dbReference type="PANTHER" id="PTHR48073:SF5">
    <property type="entry name" value="O-SUCCINYLBENZOATE SYNTHASE"/>
    <property type="match status" value="1"/>
</dbReference>
<dbReference type="GO" id="GO:0016854">
    <property type="term" value="F:racemase and epimerase activity"/>
    <property type="evidence" value="ECO:0007669"/>
    <property type="project" value="UniProtKB-ARBA"/>
</dbReference>
<dbReference type="InterPro" id="IPR013342">
    <property type="entry name" value="Mandelate_racemase_C"/>
</dbReference>
<evidence type="ECO:0000313" key="12">
    <source>
        <dbReference type="Proteomes" id="UP000294641"/>
    </source>
</evidence>
<name>A0A8B4QDM1_9BACL</name>
<comment type="pathway">
    <text evidence="7">Quinol/quinone metabolism; 1,4-dihydroxy-2-naphthoate biosynthesis; 1,4-dihydroxy-2-naphthoate from chorismate: step 4/7.</text>
</comment>
<dbReference type="InterPro" id="IPR010197">
    <property type="entry name" value="OSBS/NAAAR"/>
</dbReference>
<dbReference type="CDD" id="cd03317">
    <property type="entry name" value="NAAAR"/>
    <property type="match status" value="1"/>
</dbReference>
<dbReference type="Pfam" id="PF13378">
    <property type="entry name" value="MR_MLE_C"/>
    <property type="match status" value="1"/>
</dbReference>
<dbReference type="PANTHER" id="PTHR48073">
    <property type="entry name" value="O-SUCCINYLBENZOATE SYNTHASE-RELATED"/>
    <property type="match status" value="1"/>
</dbReference>
<evidence type="ECO:0000256" key="7">
    <source>
        <dbReference type="HAMAP-Rule" id="MF_01933"/>
    </source>
</evidence>
<keyword evidence="3 7" id="KW-0479">Metal-binding</keyword>
<keyword evidence="5 7" id="KW-0456">Lyase</keyword>
<evidence type="ECO:0000256" key="4">
    <source>
        <dbReference type="ARBA" id="ARBA00022842"/>
    </source>
</evidence>
<dbReference type="GO" id="GO:0043748">
    <property type="term" value="F:O-succinylbenzoate synthase activity"/>
    <property type="evidence" value="ECO:0007669"/>
    <property type="project" value="UniProtKB-EC"/>
</dbReference>
<comment type="catalytic activity">
    <reaction evidence="7">
        <text>(1R,6R)-6-hydroxy-2-succinyl-cyclohexa-2,4-diene-1-carboxylate = 2-succinylbenzoate + H2O</text>
        <dbReference type="Rhea" id="RHEA:10196"/>
        <dbReference type="ChEBI" id="CHEBI:15377"/>
        <dbReference type="ChEBI" id="CHEBI:18325"/>
        <dbReference type="ChEBI" id="CHEBI:58689"/>
        <dbReference type="EC" id="4.2.1.113"/>
    </reaction>
</comment>
<dbReference type="InterPro" id="IPR013341">
    <property type="entry name" value="Mandelate_racemase_N_dom"/>
</dbReference>
<dbReference type="Gene3D" id="3.30.390.10">
    <property type="entry name" value="Enolase-like, N-terminal domain"/>
    <property type="match status" value="1"/>
</dbReference>
<keyword evidence="2 7" id="KW-0474">Menaquinone biosynthesis</keyword>
<dbReference type="Pfam" id="PF02746">
    <property type="entry name" value="MR_MLE_N"/>
    <property type="match status" value="1"/>
</dbReference>
<evidence type="ECO:0000256" key="1">
    <source>
        <dbReference type="ARBA" id="ARBA00001968"/>
    </source>
</evidence>
<keyword evidence="4 7" id="KW-0460">Magnesium</keyword>
<dbReference type="Proteomes" id="UP000254330">
    <property type="component" value="Unassembled WGS sequence"/>
</dbReference>
<dbReference type="Gene3D" id="3.20.20.120">
    <property type="entry name" value="Enolase-like C-terminal domain"/>
    <property type="match status" value="1"/>
</dbReference>
<dbReference type="SFLD" id="SFLDF00009">
    <property type="entry name" value="o-succinylbenzoate_synthase"/>
    <property type="match status" value="1"/>
</dbReference>
<feature type="binding site" evidence="7">
    <location>
        <position position="214"/>
    </location>
    <ligand>
        <name>Mg(2+)</name>
        <dbReference type="ChEBI" id="CHEBI:18420"/>
    </ligand>
</feature>
<dbReference type="InterPro" id="IPR029065">
    <property type="entry name" value="Enolase_C-like"/>
</dbReference>
<dbReference type="SFLD" id="SFLDS00001">
    <property type="entry name" value="Enolase"/>
    <property type="match status" value="1"/>
</dbReference>
<dbReference type="GO" id="GO:0009234">
    <property type="term" value="P:menaquinone biosynthetic process"/>
    <property type="evidence" value="ECO:0007669"/>
    <property type="project" value="UniProtKB-UniRule"/>
</dbReference>
<evidence type="ECO:0000259" key="8">
    <source>
        <dbReference type="SMART" id="SM00922"/>
    </source>
</evidence>
<dbReference type="OrthoDB" id="9774531at2"/>
<comment type="pathway">
    <text evidence="7">Quinol/quinone metabolism; menaquinone biosynthesis.</text>
</comment>
<comment type="caution">
    <text evidence="9">The sequence shown here is derived from an EMBL/GenBank/DDBJ whole genome shotgun (WGS) entry which is preliminary data.</text>
</comment>
<protein>
    <recommendedName>
        <fullName evidence="6 7">o-succinylbenzoate synthase</fullName>
        <shortName evidence="7">OSB synthase</shortName>
        <shortName evidence="7">OSBS</shortName>
        <ecNumber evidence="6 7">4.2.1.113</ecNumber>
    </recommendedName>
    <alternativeName>
        <fullName evidence="7">4-(2'-carboxyphenyl)-4-oxybutyric acid synthase</fullName>
    </alternativeName>
    <alternativeName>
        <fullName evidence="7">o-succinylbenzoic acid synthase</fullName>
    </alternativeName>
</protein>
<dbReference type="SFLD" id="SFLDG00180">
    <property type="entry name" value="muconate_cycloisomerase"/>
    <property type="match status" value="1"/>
</dbReference>
<accession>A0A8B4QDM1</accession>
<dbReference type="NCBIfam" id="TIGR01928">
    <property type="entry name" value="menC_lowGC_arch"/>
    <property type="match status" value="1"/>
</dbReference>
<dbReference type="EMBL" id="UGNP01000001">
    <property type="protein sequence ID" value="STX10913.1"/>
    <property type="molecule type" value="Genomic_DNA"/>
</dbReference>
<evidence type="ECO:0000256" key="2">
    <source>
        <dbReference type="ARBA" id="ARBA00022428"/>
    </source>
</evidence>
<evidence type="ECO:0000256" key="3">
    <source>
        <dbReference type="ARBA" id="ARBA00022723"/>
    </source>
</evidence>
<evidence type="ECO:0000256" key="6">
    <source>
        <dbReference type="ARBA" id="ARBA00029491"/>
    </source>
</evidence>
<dbReference type="SUPFAM" id="SSF54826">
    <property type="entry name" value="Enolase N-terminal domain-like"/>
    <property type="match status" value="1"/>
</dbReference>
<dbReference type="EMBL" id="SNZG01000004">
    <property type="protein sequence ID" value="TDR42168.1"/>
    <property type="molecule type" value="Genomic_DNA"/>
</dbReference>
<feature type="binding site" evidence="7">
    <location>
        <position position="189"/>
    </location>
    <ligand>
        <name>Mg(2+)</name>
        <dbReference type="ChEBI" id="CHEBI:18420"/>
    </ligand>
</feature>
<comment type="cofactor">
    <cofactor evidence="1 7">
        <name>a divalent metal cation</name>
        <dbReference type="ChEBI" id="CHEBI:60240"/>
    </cofactor>
</comment>
<feature type="domain" description="Mandelate racemase/muconate lactonizing enzyme C-terminal" evidence="8">
    <location>
        <begin position="143"/>
        <end position="235"/>
    </location>
</feature>
<dbReference type="SMART" id="SM00922">
    <property type="entry name" value="MR_MLE"/>
    <property type="match status" value="1"/>
</dbReference>
<dbReference type="InterPro" id="IPR036849">
    <property type="entry name" value="Enolase-like_C_sf"/>
</dbReference>
<sequence length="369" mass="41111">MKIKKFILRTMNMRMKSPFKTSFGSVQDKLFLIVEAYDDQGNCGYGECDAFEAPWYTEETVATCHHMLQDFMLPTLLTEAIHHPSDVRELLAVYRRNSMAKAAVETAIWDLYAKRVGKPLYEVIGGVRQAIDVGVSIGLQPMTEMLYQKIDAALGNGAKRVKVKIKPGNDLALVATIRERYPDLPLMVDANSAYTLKDMEHLKKFDPYNLLMMEQPLGADDILDHAMLQKQLNTPICLDESICSLKDAQTAIALNACKIFNVKIARVGGIEEARLIHEEASRADLQLWGGGMLEAGIGRAHSVALTTLQNFTLPADTSGSSHYFDEDLISPEVVVVNGEIHLPSQPGIGYSINEEAYEKYTIKKIEIEV</sequence>
<feature type="active site" description="Proton acceptor" evidence="7">
    <location>
        <position position="263"/>
    </location>
</feature>
<keyword evidence="12" id="KW-1185">Reference proteome</keyword>
<comment type="similarity">
    <text evidence="7">Belongs to the mandelate racemase/muconate lactonizing enzyme family. MenC type 2 subfamily.</text>
</comment>
<dbReference type="InterPro" id="IPR029017">
    <property type="entry name" value="Enolase-like_N"/>
</dbReference>
<reference evidence="9 11" key="1">
    <citation type="submission" date="2018-06" db="EMBL/GenBank/DDBJ databases">
        <authorList>
            <consortium name="Pathogen Informatics"/>
            <person name="Doyle S."/>
        </authorList>
    </citation>
    <scope>NUCLEOTIDE SEQUENCE [LARGE SCALE GENOMIC DNA]</scope>
    <source>
        <strain evidence="9 11">NCTC10597</strain>
    </source>
</reference>